<evidence type="ECO:0000313" key="2">
    <source>
        <dbReference type="EMBL" id="CAB1433037.1"/>
    </source>
</evidence>
<organism evidence="2 3">
    <name type="scientific">Pleuronectes platessa</name>
    <name type="common">European plaice</name>
    <dbReference type="NCBI Taxonomy" id="8262"/>
    <lineage>
        <taxon>Eukaryota</taxon>
        <taxon>Metazoa</taxon>
        <taxon>Chordata</taxon>
        <taxon>Craniata</taxon>
        <taxon>Vertebrata</taxon>
        <taxon>Euteleostomi</taxon>
        <taxon>Actinopterygii</taxon>
        <taxon>Neopterygii</taxon>
        <taxon>Teleostei</taxon>
        <taxon>Neoteleostei</taxon>
        <taxon>Acanthomorphata</taxon>
        <taxon>Carangaria</taxon>
        <taxon>Pleuronectiformes</taxon>
        <taxon>Pleuronectoidei</taxon>
        <taxon>Pleuronectidae</taxon>
        <taxon>Pleuronectes</taxon>
    </lineage>
</organism>
<dbReference type="EMBL" id="CADEAL010001511">
    <property type="protein sequence ID" value="CAB1433037.1"/>
    <property type="molecule type" value="Genomic_DNA"/>
</dbReference>
<sequence>MDIRRFFSRGDSSAQSDEREKQETDRAEGTTVADLACAEDEAKALKPLKAATLVMSEEHYRTAECPDVQLRSCSSNRLGTYEGKRVGPLEVCNTSLVNHHKFQEAQSKLGLTAVELVQLSNTRWACQLRSINAILETLPAIFECLSAIGSPLAVGVKAQLYKFSTVYSLLMFQTLLSVTEGLHKFLQKETLDLAEAFISKQAVCDTLRGKCTDVFATELYERTKALCHTHSIPQPDAKKRHKQRKMEDFVLETTFGSGTELISSQTLKAELLFPCVDRMVSELELRFSSVDAGLLKGIQACSPKSENFMSESHLDELAKHYSIDLKTEEDLAARNFLARKTEAGCPPQDMLAVHNLLDSDMFPSLKAII</sequence>
<name>A0A9N7YMY7_PLEPL</name>
<dbReference type="PANTHER" id="PTHR11697:SF230">
    <property type="entry name" value="ZINC FINGER, MYM DOMAIN CONTAINING 1"/>
    <property type="match status" value="1"/>
</dbReference>
<evidence type="ECO:0000256" key="1">
    <source>
        <dbReference type="SAM" id="MobiDB-lite"/>
    </source>
</evidence>
<feature type="region of interest" description="Disordered" evidence="1">
    <location>
        <begin position="1"/>
        <end position="30"/>
    </location>
</feature>
<accession>A0A9N7YMY7</accession>
<dbReference type="InterPro" id="IPR055298">
    <property type="entry name" value="AtLOH3-like"/>
</dbReference>
<evidence type="ECO:0000313" key="3">
    <source>
        <dbReference type="Proteomes" id="UP001153269"/>
    </source>
</evidence>
<reference evidence="2" key="1">
    <citation type="submission" date="2020-03" db="EMBL/GenBank/DDBJ databases">
        <authorList>
            <person name="Weist P."/>
        </authorList>
    </citation>
    <scope>NUCLEOTIDE SEQUENCE</scope>
</reference>
<gene>
    <name evidence="2" type="ORF">PLEPLA_LOCUS21125</name>
</gene>
<keyword evidence="3" id="KW-1185">Reference proteome</keyword>
<comment type="caution">
    <text evidence="2">The sequence shown here is derived from an EMBL/GenBank/DDBJ whole genome shotgun (WGS) entry which is preliminary data.</text>
</comment>
<dbReference type="AlphaFoldDB" id="A0A9N7YMY7"/>
<dbReference type="Proteomes" id="UP001153269">
    <property type="component" value="Unassembled WGS sequence"/>
</dbReference>
<dbReference type="PANTHER" id="PTHR11697">
    <property type="entry name" value="GENERAL TRANSCRIPTION FACTOR 2-RELATED ZINC FINGER PROTEIN"/>
    <property type="match status" value="1"/>
</dbReference>
<protein>
    <submittedName>
        <fullName evidence="2">Uncharacterized protein</fullName>
    </submittedName>
</protein>
<feature type="compositionally biased region" description="Basic and acidic residues" evidence="1">
    <location>
        <begin position="16"/>
        <end position="28"/>
    </location>
</feature>
<proteinExistence type="predicted"/>